<protein>
    <submittedName>
        <fullName evidence="2">Fatty-acid synthase domain protein</fullName>
        <ecNumber evidence="2">2.3.1.-</ecNumber>
    </submittedName>
</protein>
<keyword evidence="2" id="KW-0808">Transferase</keyword>
<feature type="region of interest" description="Disordered" evidence="1">
    <location>
        <begin position="1"/>
        <end position="36"/>
    </location>
</feature>
<gene>
    <name evidence="2" type="ORF">I553_3061</name>
</gene>
<dbReference type="EMBL" id="JAOB01000010">
    <property type="protein sequence ID" value="EUA75169.1"/>
    <property type="molecule type" value="Genomic_DNA"/>
</dbReference>
<reference evidence="2" key="1">
    <citation type="submission" date="2014-01" db="EMBL/GenBank/DDBJ databases">
        <authorList>
            <person name="Brown-Elliot B."/>
            <person name="Wallace R."/>
            <person name="Lenaerts A."/>
            <person name="Ordway D."/>
            <person name="DeGroote M.A."/>
            <person name="Parker T."/>
            <person name="Sizemore C."/>
            <person name="Tallon L.J."/>
            <person name="Sadzewicz L.K."/>
            <person name="Sengamalay N."/>
            <person name="Fraser C.M."/>
            <person name="Hine E."/>
            <person name="Shefchek K.A."/>
            <person name="Das S.P."/>
            <person name="Tettelin H."/>
        </authorList>
    </citation>
    <scope>NUCLEOTIDE SEQUENCE [LARGE SCALE GENOMIC DNA]</scope>
    <source>
        <strain evidence="2">4042</strain>
    </source>
</reference>
<feature type="region of interest" description="Disordered" evidence="1">
    <location>
        <begin position="62"/>
        <end position="83"/>
    </location>
</feature>
<dbReference type="GO" id="GO:0016746">
    <property type="term" value="F:acyltransferase activity"/>
    <property type="evidence" value="ECO:0007669"/>
    <property type="project" value="UniProtKB-KW"/>
</dbReference>
<name>X8E3G6_MYCXE</name>
<evidence type="ECO:0000256" key="1">
    <source>
        <dbReference type="SAM" id="MobiDB-lite"/>
    </source>
</evidence>
<dbReference type="AlphaFoldDB" id="X8E3G6"/>
<keyword evidence="2" id="KW-0012">Acyltransferase</keyword>
<organism evidence="2">
    <name type="scientific">Mycobacterium xenopi 4042</name>
    <dbReference type="NCBI Taxonomy" id="1299334"/>
    <lineage>
        <taxon>Bacteria</taxon>
        <taxon>Bacillati</taxon>
        <taxon>Actinomycetota</taxon>
        <taxon>Actinomycetes</taxon>
        <taxon>Mycobacteriales</taxon>
        <taxon>Mycobacteriaceae</taxon>
        <taxon>Mycobacterium</taxon>
    </lineage>
</organism>
<feature type="compositionally biased region" description="Low complexity" evidence="1">
    <location>
        <begin position="1"/>
        <end position="24"/>
    </location>
</feature>
<dbReference type="EC" id="2.3.1.-" evidence="2"/>
<sequence>MTPNPVSWSTNPSSSSATTTPWWNGSDPRVGRRRLDRPDHASPLLVSVFLDKDFTFVVSSEAEARRSCSSTRPHADPAGARFH</sequence>
<proteinExistence type="predicted"/>
<evidence type="ECO:0000313" key="2">
    <source>
        <dbReference type="EMBL" id="EUA75169.1"/>
    </source>
</evidence>
<comment type="caution">
    <text evidence="2">The sequence shown here is derived from an EMBL/GenBank/DDBJ whole genome shotgun (WGS) entry which is preliminary data.</text>
</comment>
<dbReference type="PATRIC" id="fig|1299334.3.peg.573"/>
<accession>X8E3G6</accession>